<feature type="region of interest" description="Disordered" evidence="1">
    <location>
        <begin position="1"/>
        <end position="59"/>
    </location>
</feature>
<proteinExistence type="predicted"/>
<dbReference type="EMBL" id="AFRT01000772">
    <property type="protein sequence ID" value="ELU42675.1"/>
    <property type="molecule type" value="Genomic_DNA"/>
</dbReference>
<protein>
    <submittedName>
        <fullName evidence="2">Uncharacterized protein</fullName>
    </submittedName>
</protein>
<evidence type="ECO:0000313" key="2">
    <source>
        <dbReference type="EMBL" id="ELU42675.1"/>
    </source>
</evidence>
<dbReference type="AlphaFoldDB" id="L8WXF8"/>
<dbReference type="Proteomes" id="UP000011668">
    <property type="component" value="Unassembled WGS sequence"/>
</dbReference>
<evidence type="ECO:0000256" key="1">
    <source>
        <dbReference type="SAM" id="MobiDB-lite"/>
    </source>
</evidence>
<evidence type="ECO:0000313" key="3">
    <source>
        <dbReference type="Proteomes" id="UP000011668"/>
    </source>
</evidence>
<reference evidence="2 3" key="1">
    <citation type="journal article" date="2013" name="Nat. Commun.">
        <title>The evolution and pathogenic mechanisms of the rice sheath blight pathogen.</title>
        <authorList>
            <person name="Zheng A."/>
            <person name="Lin R."/>
            <person name="Xu L."/>
            <person name="Qin P."/>
            <person name="Tang C."/>
            <person name="Ai P."/>
            <person name="Zhang D."/>
            <person name="Liu Y."/>
            <person name="Sun Z."/>
            <person name="Feng H."/>
            <person name="Wang Y."/>
            <person name="Chen Y."/>
            <person name="Liang X."/>
            <person name="Fu R."/>
            <person name="Li Q."/>
            <person name="Zhang J."/>
            <person name="Yu X."/>
            <person name="Xie Z."/>
            <person name="Ding L."/>
            <person name="Guan P."/>
            <person name="Tang J."/>
            <person name="Liang Y."/>
            <person name="Wang S."/>
            <person name="Deng Q."/>
            <person name="Li S."/>
            <person name="Zhu J."/>
            <person name="Wang L."/>
            <person name="Liu H."/>
            <person name="Li P."/>
        </authorList>
    </citation>
    <scope>NUCLEOTIDE SEQUENCE [LARGE SCALE GENOMIC DNA]</scope>
    <source>
        <strain evidence="3">AG-1 IA</strain>
    </source>
</reference>
<feature type="compositionally biased region" description="Basic and acidic residues" evidence="1">
    <location>
        <begin position="1"/>
        <end position="12"/>
    </location>
</feature>
<sequence>MLGTRFHDDVHMGGRGQFGKTPGRMNTNARKENPGGLQATVRGKGGLGGTSKTPGFNGAGPLEPKSLFKDGKVTVQQAQSISKAFALLDKTNKTPHVKSRKLVSTMTPVAGSAKKSNLKLSFTPAPPQVTDDASKATVRRPSAARLSIRAPRSGNFQTPDARGRPAHWDVGDIGPDMDEGVQLSNDIEAKVRQVQDEEEELEYMPPTAIVPEYEPLFEMPDLKVFGQTVYSLTHSYWPKDEINVLNAIRDEGIIDARFDLPSSHDLSILDPPEDNPFPVRISFADSKKPETRGRSASVSARSGMSGIVRARPASVADVRTDNISRAPSRTSSRPGSTVPPRTNPAISARSTSTVPSKFDVSSGRLGENTVRRPGTSLGIRSGESTARIAGKMVVPRRTDAKVTGHPAPQTHLVEALTIPVDGSALDDDFLFEPYFMFIRLELKLYKMGISLIRIANGAGTVAYVHTMKAACCMPDEYFVNKDSERNLHHRLSKI</sequence>
<dbReference type="HOGENOM" id="CLU_634840_0_0_1"/>
<dbReference type="STRING" id="983506.L8WXF8"/>
<feature type="compositionally biased region" description="Polar residues" evidence="1">
    <location>
        <begin position="344"/>
        <end position="355"/>
    </location>
</feature>
<name>L8WXF8_THACA</name>
<comment type="caution">
    <text evidence="2">The sequence shown here is derived from an EMBL/GenBank/DDBJ whole genome shotgun (WGS) entry which is preliminary data.</text>
</comment>
<gene>
    <name evidence="2" type="ORF">AG1IA_03294</name>
</gene>
<feature type="compositionally biased region" description="Low complexity" evidence="1">
    <location>
        <begin position="294"/>
        <end position="306"/>
    </location>
</feature>
<keyword evidence="3" id="KW-1185">Reference proteome</keyword>
<accession>L8WXF8</accession>
<feature type="compositionally biased region" description="Polar residues" evidence="1">
    <location>
        <begin position="321"/>
        <end position="335"/>
    </location>
</feature>
<feature type="region of interest" description="Disordered" evidence="1">
    <location>
        <begin position="284"/>
        <end position="380"/>
    </location>
</feature>
<organism evidence="2 3">
    <name type="scientific">Thanatephorus cucumeris (strain AG1-IA)</name>
    <name type="common">Rice sheath blight fungus</name>
    <name type="synonym">Rhizoctonia solani</name>
    <dbReference type="NCBI Taxonomy" id="983506"/>
    <lineage>
        <taxon>Eukaryota</taxon>
        <taxon>Fungi</taxon>
        <taxon>Dikarya</taxon>
        <taxon>Basidiomycota</taxon>
        <taxon>Agaricomycotina</taxon>
        <taxon>Agaricomycetes</taxon>
        <taxon>Cantharellales</taxon>
        <taxon>Ceratobasidiaceae</taxon>
        <taxon>Rhizoctonia</taxon>
        <taxon>Rhizoctonia solani AG-1</taxon>
    </lineage>
</organism>
<dbReference type="OrthoDB" id="3266915at2759"/>